<proteinExistence type="predicted"/>
<comment type="caution">
    <text evidence="2">The sequence shown here is derived from an EMBL/GenBank/DDBJ whole genome shotgun (WGS) entry which is preliminary data.</text>
</comment>
<dbReference type="AlphaFoldDB" id="A0A397J0Q8"/>
<dbReference type="Gene3D" id="3.20.20.220">
    <property type="match status" value="1"/>
</dbReference>
<dbReference type="OrthoDB" id="5464at2759"/>
<dbReference type="Proteomes" id="UP000266861">
    <property type="component" value="Unassembled WGS sequence"/>
</dbReference>
<protein>
    <submittedName>
        <fullName evidence="2">Uncharacterized protein</fullName>
    </submittedName>
</protein>
<keyword evidence="1" id="KW-0560">Oxidoreductase</keyword>
<accession>A0A397J0Q8</accession>
<dbReference type="GO" id="GO:0016491">
    <property type="term" value="F:oxidoreductase activity"/>
    <property type="evidence" value="ECO:0007669"/>
    <property type="project" value="UniProtKB-KW"/>
</dbReference>
<keyword evidence="3" id="KW-1185">Reference proteome</keyword>
<dbReference type="InterPro" id="IPR029041">
    <property type="entry name" value="FAD-linked_oxidoreductase-like"/>
</dbReference>
<evidence type="ECO:0000313" key="3">
    <source>
        <dbReference type="Proteomes" id="UP000266861"/>
    </source>
</evidence>
<evidence type="ECO:0000313" key="2">
    <source>
        <dbReference type="EMBL" id="RHZ80947.1"/>
    </source>
</evidence>
<evidence type="ECO:0000256" key="1">
    <source>
        <dbReference type="ARBA" id="ARBA00023002"/>
    </source>
</evidence>
<dbReference type="EMBL" id="PQFF01000121">
    <property type="protein sequence ID" value="RHZ80947.1"/>
    <property type="molecule type" value="Genomic_DNA"/>
</dbReference>
<dbReference type="STRING" id="1348612.A0A397J0Q8"/>
<dbReference type="SUPFAM" id="SSF51730">
    <property type="entry name" value="FAD-linked oxidoreductase"/>
    <property type="match status" value="1"/>
</dbReference>
<organism evidence="2 3">
    <name type="scientific">Diversispora epigaea</name>
    <dbReference type="NCBI Taxonomy" id="1348612"/>
    <lineage>
        <taxon>Eukaryota</taxon>
        <taxon>Fungi</taxon>
        <taxon>Fungi incertae sedis</taxon>
        <taxon>Mucoromycota</taxon>
        <taxon>Glomeromycotina</taxon>
        <taxon>Glomeromycetes</taxon>
        <taxon>Diversisporales</taxon>
        <taxon>Diversisporaceae</taxon>
        <taxon>Diversispora</taxon>
    </lineage>
</organism>
<name>A0A397J0Q8_9GLOM</name>
<gene>
    <name evidence="2" type="ORF">Glove_130g183</name>
</gene>
<reference evidence="2 3" key="1">
    <citation type="submission" date="2018-08" db="EMBL/GenBank/DDBJ databases">
        <title>Genome and evolution of the arbuscular mycorrhizal fungus Diversispora epigaea (formerly Glomus versiforme) and its bacterial endosymbionts.</title>
        <authorList>
            <person name="Sun X."/>
            <person name="Fei Z."/>
            <person name="Harrison M."/>
        </authorList>
    </citation>
    <scope>NUCLEOTIDE SEQUENCE [LARGE SCALE GENOMIC DNA]</scope>
    <source>
        <strain evidence="2 3">IT104</strain>
    </source>
</reference>
<sequence length="245" mass="28357">MDKKKSNSLTFKSELTSLNEHQVSDKNFQKDVKQKVEEKIKQLIDVMNRLNNSILGLSVESDLSDEGSSFSFFIRTLLYESKNFTKFKGKLEKSEFTNFLRMNDEKNNKGGRREILSIDKIEFMKMFKSDIIQLLLISISNLMIVKEKKREERDEGDRRDALYLTHTHKSYNGAVEFLLNELYKNNILSFFTTSQNQESVILVCNKMKQFGIDSNSGVVNFGMCDHITYTLASYGNPVIAFGKIY</sequence>